<evidence type="ECO:0000313" key="2">
    <source>
        <dbReference type="Proteomes" id="UP000325081"/>
    </source>
</evidence>
<gene>
    <name evidence="1" type="ORF">STAS_11669</name>
</gene>
<comment type="caution">
    <text evidence="1">The sequence shown here is derived from an EMBL/GenBank/DDBJ whole genome shotgun (WGS) entry which is preliminary data.</text>
</comment>
<accession>A0A5A7PRZ1</accession>
<reference evidence="2" key="1">
    <citation type="journal article" date="2019" name="Curr. Biol.">
        <title>Genome Sequence of Striga asiatica Provides Insight into the Evolution of Plant Parasitism.</title>
        <authorList>
            <person name="Yoshida S."/>
            <person name="Kim S."/>
            <person name="Wafula E.K."/>
            <person name="Tanskanen J."/>
            <person name="Kim Y.M."/>
            <person name="Honaas L."/>
            <person name="Yang Z."/>
            <person name="Spallek T."/>
            <person name="Conn C.E."/>
            <person name="Ichihashi Y."/>
            <person name="Cheong K."/>
            <person name="Cui S."/>
            <person name="Der J.P."/>
            <person name="Gundlach H."/>
            <person name="Jiao Y."/>
            <person name="Hori C."/>
            <person name="Ishida J.K."/>
            <person name="Kasahara H."/>
            <person name="Kiba T."/>
            <person name="Kim M.S."/>
            <person name="Koo N."/>
            <person name="Laohavisit A."/>
            <person name="Lee Y.H."/>
            <person name="Lumba S."/>
            <person name="McCourt P."/>
            <person name="Mortimer J.C."/>
            <person name="Mutuku J.M."/>
            <person name="Nomura T."/>
            <person name="Sasaki-Sekimoto Y."/>
            <person name="Seto Y."/>
            <person name="Wang Y."/>
            <person name="Wakatake T."/>
            <person name="Sakakibara H."/>
            <person name="Demura T."/>
            <person name="Yamaguchi S."/>
            <person name="Yoneyama K."/>
            <person name="Manabe R.I."/>
            <person name="Nelson D.C."/>
            <person name="Schulman A.H."/>
            <person name="Timko M.P."/>
            <person name="dePamphilis C.W."/>
            <person name="Choi D."/>
            <person name="Shirasu K."/>
        </authorList>
    </citation>
    <scope>NUCLEOTIDE SEQUENCE [LARGE SCALE GENOMIC DNA]</scope>
    <source>
        <strain evidence="2">cv. UVA1</strain>
    </source>
</reference>
<organism evidence="1 2">
    <name type="scientific">Striga asiatica</name>
    <name type="common">Asiatic witchweed</name>
    <name type="synonym">Buchnera asiatica</name>
    <dbReference type="NCBI Taxonomy" id="4170"/>
    <lineage>
        <taxon>Eukaryota</taxon>
        <taxon>Viridiplantae</taxon>
        <taxon>Streptophyta</taxon>
        <taxon>Embryophyta</taxon>
        <taxon>Tracheophyta</taxon>
        <taxon>Spermatophyta</taxon>
        <taxon>Magnoliopsida</taxon>
        <taxon>eudicotyledons</taxon>
        <taxon>Gunneridae</taxon>
        <taxon>Pentapetalae</taxon>
        <taxon>asterids</taxon>
        <taxon>lamiids</taxon>
        <taxon>Lamiales</taxon>
        <taxon>Orobanchaceae</taxon>
        <taxon>Buchnereae</taxon>
        <taxon>Striga</taxon>
    </lineage>
</organism>
<protein>
    <submittedName>
        <fullName evidence="1">Voltage-dependent anion-selective channel protein</fullName>
    </submittedName>
</protein>
<keyword evidence="2" id="KW-1185">Reference proteome</keyword>
<dbReference type="EMBL" id="BKCP01004961">
    <property type="protein sequence ID" value="GER35391.1"/>
    <property type="molecule type" value="Genomic_DNA"/>
</dbReference>
<evidence type="ECO:0000313" key="1">
    <source>
        <dbReference type="EMBL" id="GER35391.1"/>
    </source>
</evidence>
<dbReference type="OrthoDB" id="1295360at2759"/>
<sequence length="99" mass="11778">MAVQNFENNDVPTMDMTYNCEIKVHLKTSWTRRNQGRRYCACPKYRLTPEICERAKKIIPDEIEQYNMKESEAEVRLVAAMRKLEDMRNELNLPVLQLL</sequence>
<dbReference type="Proteomes" id="UP000325081">
    <property type="component" value="Unassembled WGS sequence"/>
</dbReference>
<dbReference type="AlphaFoldDB" id="A0A5A7PRZ1"/>
<proteinExistence type="predicted"/>
<name>A0A5A7PRZ1_STRAF</name>